<gene>
    <name evidence="1" type="ORF">LCGC14_0516440</name>
</gene>
<dbReference type="EMBL" id="LAZR01000639">
    <property type="protein sequence ID" value="KKN61966.1"/>
    <property type="molecule type" value="Genomic_DNA"/>
</dbReference>
<protein>
    <submittedName>
        <fullName evidence="1">Uncharacterized protein</fullName>
    </submittedName>
</protein>
<sequence>MNLIEKLAAKNGPDKKLSTYIRGAHTGVSGAYGAAGGGFIGHLLGKGAKTKAGRIAATAAGVLGGGAAGVGLAKSHRRIGRALYEKPGK</sequence>
<proteinExistence type="predicted"/>
<evidence type="ECO:0000313" key="1">
    <source>
        <dbReference type="EMBL" id="KKN61966.1"/>
    </source>
</evidence>
<comment type="caution">
    <text evidence="1">The sequence shown here is derived from an EMBL/GenBank/DDBJ whole genome shotgun (WGS) entry which is preliminary data.</text>
</comment>
<organism evidence="1">
    <name type="scientific">marine sediment metagenome</name>
    <dbReference type="NCBI Taxonomy" id="412755"/>
    <lineage>
        <taxon>unclassified sequences</taxon>
        <taxon>metagenomes</taxon>
        <taxon>ecological metagenomes</taxon>
    </lineage>
</organism>
<dbReference type="AlphaFoldDB" id="A0A0F9UL99"/>
<accession>A0A0F9UL99</accession>
<name>A0A0F9UL99_9ZZZZ</name>
<reference evidence="1" key="1">
    <citation type="journal article" date="2015" name="Nature">
        <title>Complex archaea that bridge the gap between prokaryotes and eukaryotes.</title>
        <authorList>
            <person name="Spang A."/>
            <person name="Saw J.H."/>
            <person name="Jorgensen S.L."/>
            <person name="Zaremba-Niedzwiedzka K."/>
            <person name="Martijn J."/>
            <person name="Lind A.E."/>
            <person name="van Eijk R."/>
            <person name="Schleper C."/>
            <person name="Guy L."/>
            <person name="Ettema T.J."/>
        </authorList>
    </citation>
    <scope>NUCLEOTIDE SEQUENCE</scope>
</reference>